<keyword evidence="2" id="KW-0489">Methyltransferase</keyword>
<organism evidence="2 3">
    <name type="scientific">Thermocatellispora tengchongensis</name>
    <dbReference type="NCBI Taxonomy" id="1073253"/>
    <lineage>
        <taxon>Bacteria</taxon>
        <taxon>Bacillati</taxon>
        <taxon>Actinomycetota</taxon>
        <taxon>Actinomycetes</taxon>
        <taxon>Streptosporangiales</taxon>
        <taxon>Streptosporangiaceae</taxon>
        <taxon>Thermocatellispora</taxon>
    </lineage>
</organism>
<dbReference type="RefSeq" id="WP_386018251.1">
    <property type="nucleotide sequence ID" value="NZ_JBHTGG010000001.1"/>
</dbReference>
<protein>
    <submittedName>
        <fullName evidence="2">Protein-L-isoaspartate O-methyltransferase</fullName>
    </submittedName>
</protein>
<dbReference type="InterPro" id="IPR000241">
    <property type="entry name" value="RlmKL-like_Mtase"/>
</dbReference>
<dbReference type="InterPro" id="IPR002052">
    <property type="entry name" value="DNA_methylase_N6_adenine_CS"/>
</dbReference>
<sequence>MAGEILRSGLGSVTHIGRREVRFAPPPAPADMTGLRTPDDVFVVAARIPDIGRGKDALGALRALASGPGCAAALRARAAYGGPERAHGVEVSASFTGKRNFSRYDVEDEVGAALSAALGLPYHSRRQGEPPPPGYSGWRVTLDGETAALMARIAERPLHRRAYKREGVPGTLHPPVAAAMVHLAAPTDGELVVDPFCGAGTLAAEAARPGVRVRGYDLDPRALAAARANTAGMPSVRLERADAARLPLADGSADVVLANPPWGEQVAARGRVAARPGAWWAELRRVLRGRAVVLLPDPAELRTAIGHGLVPVHLRHVSLSGIHPHIAVLGPGRPALRPRHRAGRGA</sequence>
<dbReference type="PANTHER" id="PTHR14911">
    <property type="entry name" value="THUMP DOMAIN-CONTAINING"/>
    <property type="match status" value="1"/>
</dbReference>
<comment type="caution">
    <text evidence="2">The sequence shown here is derived from an EMBL/GenBank/DDBJ whole genome shotgun (WGS) entry which is preliminary data.</text>
</comment>
<dbReference type="GO" id="GO:0016423">
    <property type="term" value="F:tRNA (guanine) methyltransferase activity"/>
    <property type="evidence" value="ECO:0007669"/>
    <property type="project" value="TreeGrafter"/>
</dbReference>
<dbReference type="PANTHER" id="PTHR14911:SF13">
    <property type="entry name" value="TRNA (GUANINE(6)-N2)-METHYLTRANSFERASE THUMP3"/>
    <property type="match status" value="1"/>
</dbReference>
<gene>
    <name evidence="2" type="ORF">HNP84_004752</name>
</gene>
<dbReference type="CDD" id="cd02440">
    <property type="entry name" value="AdoMet_MTases"/>
    <property type="match status" value="1"/>
</dbReference>
<dbReference type="AlphaFoldDB" id="A0A840P5S6"/>
<evidence type="ECO:0000313" key="3">
    <source>
        <dbReference type="Proteomes" id="UP000578449"/>
    </source>
</evidence>
<dbReference type="InterPro" id="IPR029063">
    <property type="entry name" value="SAM-dependent_MTases_sf"/>
</dbReference>
<reference evidence="2 3" key="1">
    <citation type="submission" date="2020-08" db="EMBL/GenBank/DDBJ databases">
        <title>Genomic Encyclopedia of Type Strains, Phase IV (KMG-IV): sequencing the most valuable type-strain genomes for metagenomic binning, comparative biology and taxonomic classification.</title>
        <authorList>
            <person name="Goeker M."/>
        </authorList>
    </citation>
    <scope>NUCLEOTIDE SEQUENCE [LARGE SCALE GENOMIC DNA]</scope>
    <source>
        <strain evidence="2 3">DSM 45615</strain>
    </source>
</reference>
<feature type="domain" description="Ribosomal RNA large subunit methyltransferase K/L-like methyltransferase" evidence="1">
    <location>
        <begin position="161"/>
        <end position="318"/>
    </location>
</feature>
<dbReference type="Proteomes" id="UP000578449">
    <property type="component" value="Unassembled WGS sequence"/>
</dbReference>
<dbReference type="GO" id="GO:0030488">
    <property type="term" value="P:tRNA methylation"/>
    <property type="evidence" value="ECO:0007669"/>
    <property type="project" value="TreeGrafter"/>
</dbReference>
<dbReference type="EMBL" id="JACHGN010000009">
    <property type="protein sequence ID" value="MBB5135018.1"/>
    <property type="molecule type" value="Genomic_DNA"/>
</dbReference>
<proteinExistence type="predicted"/>
<name>A0A840P5S6_9ACTN</name>
<dbReference type="PROSITE" id="PS00092">
    <property type="entry name" value="N6_MTASE"/>
    <property type="match status" value="1"/>
</dbReference>
<dbReference type="GO" id="GO:0003676">
    <property type="term" value="F:nucleic acid binding"/>
    <property type="evidence" value="ECO:0007669"/>
    <property type="project" value="InterPro"/>
</dbReference>
<evidence type="ECO:0000259" key="1">
    <source>
        <dbReference type="Pfam" id="PF01170"/>
    </source>
</evidence>
<keyword evidence="3" id="KW-1185">Reference proteome</keyword>
<accession>A0A840P5S6</accession>
<dbReference type="Gene3D" id="3.40.50.150">
    <property type="entry name" value="Vaccinia Virus protein VP39"/>
    <property type="match status" value="1"/>
</dbReference>
<dbReference type="Pfam" id="PF01170">
    <property type="entry name" value="UPF0020"/>
    <property type="match status" value="1"/>
</dbReference>
<keyword evidence="2" id="KW-0808">Transferase</keyword>
<dbReference type="SUPFAM" id="SSF53335">
    <property type="entry name" value="S-adenosyl-L-methionine-dependent methyltransferases"/>
    <property type="match status" value="1"/>
</dbReference>
<evidence type="ECO:0000313" key="2">
    <source>
        <dbReference type="EMBL" id="MBB5135018.1"/>
    </source>
</evidence>